<organism evidence="2">
    <name type="scientific">Zea mays</name>
    <name type="common">Maize</name>
    <dbReference type="NCBI Taxonomy" id="4577"/>
    <lineage>
        <taxon>Eukaryota</taxon>
        <taxon>Viridiplantae</taxon>
        <taxon>Streptophyta</taxon>
        <taxon>Embryophyta</taxon>
        <taxon>Tracheophyta</taxon>
        <taxon>Spermatophyta</taxon>
        <taxon>Magnoliopsida</taxon>
        <taxon>Liliopsida</taxon>
        <taxon>Poales</taxon>
        <taxon>Poaceae</taxon>
        <taxon>PACMAD clade</taxon>
        <taxon>Panicoideae</taxon>
        <taxon>Andropogonodae</taxon>
        <taxon>Andropogoneae</taxon>
        <taxon>Tripsacinae</taxon>
        <taxon>Zea</taxon>
    </lineage>
</organism>
<proteinExistence type="predicted"/>
<feature type="region of interest" description="Disordered" evidence="1">
    <location>
        <begin position="1"/>
        <end position="99"/>
    </location>
</feature>
<gene>
    <name evidence="2" type="ORF">ZEAMMB73_Zm00001d021000</name>
</gene>
<evidence type="ECO:0000256" key="1">
    <source>
        <dbReference type="SAM" id="MobiDB-lite"/>
    </source>
</evidence>
<protein>
    <submittedName>
        <fullName evidence="2">ATPase 4 plasma membrane-type</fullName>
    </submittedName>
</protein>
<feature type="compositionally biased region" description="Low complexity" evidence="1">
    <location>
        <begin position="1"/>
        <end position="11"/>
    </location>
</feature>
<name>A0A1D6I7U2_MAIZE</name>
<feature type="compositionally biased region" description="Polar residues" evidence="1">
    <location>
        <begin position="47"/>
        <end position="62"/>
    </location>
</feature>
<feature type="compositionally biased region" description="Basic residues" evidence="1">
    <location>
        <begin position="20"/>
        <end position="38"/>
    </location>
</feature>
<dbReference type="AlphaFoldDB" id="A0A1D6I7U2"/>
<evidence type="ECO:0000313" key="2">
    <source>
        <dbReference type="EMBL" id="ONM56088.1"/>
    </source>
</evidence>
<accession>A0A1D6I7U2</accession>
<reference evidence="2" key="1">
    <citation type="submission" date="2015-12" db="EMBL/GenBank/DDBJ databases">
        <title>Update maize B73 reference genome by single molecule sequencing technologies.</title>
        <authorList>
            <consortium name="Maize Genome Sequencing Project"/>
            <person name="Ware D."/>
        </authorList>
    </citation>
    <scope>NUCLEOTIDE SEQUENCE [LARGE SCALE GENOMIC DNA]</scope>
    <source>
        <tissue evidence="2">Seedling</tissue>
    </source>
</reference>
<sequence length="99" mass="10785">MPTVAPIAPTRSPHPPRPQPPRRRHPRPLARCRRRHTAKGACPLLPRSTTSSGKLPSSTTRTPCLAIWTSPSPATRRGSRSRCPRSMSAIPASLRPAGR</sequence>
<dbReference type="EMBL" id="CM007650">
    <property type="protein sequence ID" value="ONM56088.1"/>
    <property type="molecule type" value="Genomic_DNA"/>
</dbReference>